<dbReference type="EMBL" id="DF967966">
    <property type="protein sequence ID" value="GAP08425.1"/>
    <property type="molecule type" value="Genomic_DNA"/>
</dbReference>
<feature type="transmembrane region" description="Helical" evidence="9">
    <location>
        <begin position="300"/>
        <end position="319"/>
    </location>
</feature>
<dbReference type="Pfam" id="PF00005">
    <property type="entry name" value="ABC_tran"/>
    <property type="match status" value="1"/>
</dbReference>
<dbReference type="Pfam" id="PF00664">
    <property type="entry name" value="ABC_membrane"/>
    <property type="match status" value="1"/>
</dbReference>
<dbReference type="GO" id="GO:0005886">
    <property type="term" value="C:plasma membrane"/>
    <property type="evidence" value="ECO:0007669"/>
    <property type="project" value="UniProtKB-SubCell"/>
</dbReference>
<feature type="transmembrane region" description="Helical" evidence="9">
    <location>
        <begin position="226"/>
        <end position="246"/>
    </location>
</feature>
<organism evidence="13 15">
    <name type="scientific">Anaerolinea thermolimosa</name>
    <dbReference type="NCBI Taxonomy" id="229919"/>
    <lineage>
        <taxon>Bacteria</taxon>
        <taxon>Bacillati</taxon>
        <taxon>Chloroflexota</taxon>
        <taxon>Anaerolineae</taxon>
        <taxon>Anaerolineales</taxon>
        <taxon>Anaerolineaceae</taxon>
        <taxon>Anaerolinea</taxon>
    </lineage>
</organism>
<dbReference type="GO" id="GO:0140359">
    <property type="term" value="F:ABC-type transporter activity"/>
    <property type="evidence" value="ECO:0007669"/>
    <property type="project" value="InterPro"/>
</dbReference>
<dbReference type="GO" id="GO:0016887">
    <property type="term" value="F:ATP hydrolysis activity"/>
    <property type="evidence" value="ECO:0007669"/>
    <property type="project" value="InterPro"/>
</dbReference>
<feature type="transmembrane region" description="Helical" evidence="9">
    <location>
        <begin position="448"/>
        <end position="466"/>
    </location>
</feature>
<dbReference type="PANTHER" id="PTHR24221">
    <property type="entry name" value="ATP-BINDING CASSETTE SUB-FAMILY B"/>
    <property type="match status" value="1"/>
</dbReference>
<proteinExistence type="predicted"/>
<sequence length="746" mass="82483">MRKIFPFIRRYTLPILIAILLLFAQANIDLSLPDYLSRIVNIGIQQGGVDSPIPAAMRATTLEHAGLFLTPAEKSILDGAYRRVDSSSPDYADLLKKYPALNGDAVYVLQPLDQAQKDALAPIAGRALITLSFLEQVQADPARAAALGQGLGFDLSKLPPGMNLLDVLGKLPDAQRAQMVAAMKQRFDTLGESMITQMGIAAVKAEYQALGVDTASMQNGYILRTGGWMLLLTLLSVIATVLVGLVSARVAAGVARDLREAVFVHVTRFARAEFEKFSTASLITRSTNDVTQLQMVTMMIIRMVFYAPIIGIGGMIRALDKAPSMWWIIAAMVVTLLGLVIGVFSISLPKFKLIQTLIDNLNRVVRENLSGMMVVRAFNRQAYEEKRFDKANRDLTQNMLFVSRVLVVMMPLMMFLMSSISLLVVWVGAHQVADARMQVGDMMAFMQYTMQIFFAFMMMSMMFIMLPRASASAERVGEVLETRPSIVDVPPLEHFPEPFRGEVEFRRVSFRYPDAEEDVLHDINFVARPGQTTAFIGTTGSGKSTIVNLIPRFYDVTDGAILIDGVDIRRVPQSELRARIGYVPQRSNLFTGTIESNLRLGNEEATPEELQLALEIAQAAEFVNENPDGLQAEISQGGTNVSGGQRQRLAIARALVKRAPIYIFDDSFSALDYKTDAALRRALKKYVANSTVFIVSQRVATIKSADQIIVLDEGRVVGKGTHRELMESCEVYRDIALSQLSQEELV</sequence>
<evidence type="ECO:0000256" key="2">
    <source>
        <dbReference type="ARBA" id="ARBA00022448"/>
    </source>
</evidence>
<protein>
    <submittedName>
        <fullName evidence="13">ABC transporter ATP-binding protein</fullName>
    </submittedName>
    <submittedName>
        <fullName evidence="12">ABC-type multidrug transport system, ATPase and permease components</fullName>
    </submittedName>
</protein>
<dbReference type="Gene3D" id="1.20.1560.10">
    <property type="entry name" value="ABC transporter type 1, transmembrane domain"/>
    <property type="match status" value="1"/>
</dbReference>
<keyword evidence="5" id="KW-0547">Nucleotide-binding</keyword>
<dbReference type="InterPro" id="IPR027417">
    <property type="entry name" value="P-loop_NTPase"/>
</dbReference>
<name>A0A3D1JGJ8_9CHLR</name>
<evidence type="ECO:0000256" key="9">
    <source>
        <dbReference type="SAM" id="Phobius"/>
    </source>
</evidence>
<reference evidence="12" key="1">
    <citation type="journal article" date="2015" name="Genome Announc.">
        <title>Draft Genome Sequences of Anaerolinea thermolimosa IMO-1, Bellilinea caldifistulae GOMI-1, Leptolinea tardivitalis YMTK-2, Levilinea saccharolytica KIBI-1, Longilinea arvoryzae KOME-1, Previously Described as Members of the Class Anaerolineae (Chloroflexi).</title>
        <authorList>
            <person name="Matsuura N."/>
            <person name="Tourlousse M.D."/>
            <person name="Ohashi A."/>
            <person name="Hugenholtz P."/>
            <person name="Sekiguchi Y."/>
        </authorList>
    </citation>
    <scope>NUCLEOTIDE SEQUENCE</scope>
    <source>
        <strain evidence="12">IMO-1</strain>
    </source>
</reference>
<evidence type="ECO:0000256" key="5">
    <source>
        <dbReference type="ARBA" id="ARBA00022741"/>
    </source>
</evidence>
<dbReference type="InterPro" id="IPR003439">
    <property type="entry name" value="ABC_transporter-like_ATP-bd"/>
</dbReference>
<evidence type="ECO:0000259" key="11">
    <source>
        <dbReference type="PROSITE" id="PS50929"/>
    </source>
</evidence>
<evidence type="ECO:0000313" key="12">
    <source>
        <dbReference type="EMBL" id="GAP08425.1"/>
    </source>
</evidence>
<evidence type="ECO:0000256" key="1">
    <source>
        <dbReference type="ARBA" id="ARBA00004651"/>
    </source>
</evidence>
<keyword evidence="4 9" id="KW-0812">Transmembrane</keyword>
<dbReference type="SUPFAM" id="SSF90123">
    <property type="entry name" value="ABC transporter transmembrane region"/>
    <property type="match status" value="1"/>
</dbReference>
<dbReference type="SMART" id="SM00382">
    <property type="entry name" value="AAA"/>
    <property type="match status" value="1"/>
</dbReference>
<keyword evidence="2" id="KW-0813">Transport</keyword>
<evidence type="ECO:0000313" key="15">
    <source>
        <dbReference type="Proteomes" id="UP000264141"/>
    </source>
</evidence>
<dbReference type="FunFam" id="3.40.50.300:FF:000854">
    <property type="entry name" value="Multidrug ABC transporter ATP-binding protein"/>
    <property type="match status" value="1"/>
</dbReference>
<keyword evidence="14" id="KW-1185">Reference proteome</keyword>
<dbReference type="InterPro" id="IPR017871">
    <property type="entry name" value="ABC_transporter-like_CS"/>
</dbReference>
<evidence type="ECO:0000313" key="14">
    <source>
        <dbReference type="Proteomes" id="UP000253922"/>
    </source>
</evidence>
<feature type="domain" description="ABC transporter" evidence="10">
    <location>
        <begin position="503"/>
        <end position="738"/>
    </location>
</feature>
<gene>
    <name evidence="12" type="ORF">ATHL_03327</name>
    <name evidence="13" type="ORF">DEQ80_05870</name>
</gene>
<dbReference type="RefSeq" id="WP_062196014.1">
    <property type="nucleotide sequence ID" value="NZ_DF967966.1"/>
</dbReference>
<dbReference type="OrthoDB" id="9771903at2"/>
<reference evidence="14" key="2">
    <citation type="submission" date="2015-07" db="EMBL/GenBank/DDBJ databases">
        <title>Draft Genome Sequences of Anaerolinea thermolimosa IMO-1, Bellilinea caldifistulae GOMI-1, Leptolinea tardivitalis YMTK-2, Levilinea saccharolytica KIBI-1,Longilinea arvoryzae KOME-1, Previously Described as Members of the Anaerolineaceae (Chloroflexi).</title>
        <authorList>
            <person name="Sekiguchi Y."/>
            <person name="Ohashi A."/>
            <person name="Matsuura N."/>
            <person name="Tourlousse M.D."/>
        </authorList>
    </citation>
    <scope>NUCLEOTIDE SEQUENCE [LARGE SCALE GENOMIC DNA]</scope>
    <source>
        <strain evidence="14">IMO-1</strain>
    </source>
</reference>
<evidence type="ECO:0000256" key="3">
    <source>
        <dbReference type="ARBA" id="ARBA00022475"/>
    </source>
</evidence>
<dbReference type="Proteomes" id="UP000264141">
    <property type="component" value="Unassembled WGS sequence"/>
</dbReference>
<dbReference type="InterPro" id="IPR003593">
    <property type="entry name" value="AAA+_ATPase"/>
</dbReference>
<dbReference type="STRING" id="229919.GCA_001050195_03265"/>
<feature type="transmembrane region" description="Helical" evidence="9">
    <location>
        <begin position="325"/>
        <end position="348"/>
    </location>
</feature>
<evidence type="ECO:0000256" key="7">
    <source>
        <dbReference type="ARBA" id="ARBA00022989"/>
    </source>
</evidence>
<dbReference type="PROSITE" id="PS50893">
    <property type="entry name" value="ABC_TRANSPORTER_2"/>
    <property type="match status" value="1"/>
</dbReference>
<comment type="subcellular location">
    <subcellularLocation>
        <location evidence="1">Cell membrane</location>
        <topology evidence="1">Multi-pass membrane protein</topology>
    </subcellularLocation>
</comment>
<dbReference type="InterPro" id="IPR011527">
    <property type="entry name" value="ABC1_TM_dom"/>
</dbReference>
<dbReference type="SUPFAM" id="SSF52540">
    <property type="entry name" value="P-loop containing nucleoside triphosphate hydrolases"/>
    <property type="match status" value="1"/>
</dbReference>
<dbReference type="CDD" id="cd18548">
    <property type="entry name" value="ABC_6TM_Tm287_like"/>
    <property type="match status" value="1"/>
</dbReference>
<evidence type="ECO:0000259" key="10">
    <source>
        <dbReference type="PROSITE" id="PS50893"/>
    </source>
</evidence>
<keyword evidence="6 13" id="KW-0067">ATP-binding</keyword>
<evidence type="ECO:0000256" key="6">
    <source>
        <dbReference type="ARBA" id="ARBA00022840"/>
    </source>
</evidence>
<dbReference type="Gene3D" id="3.40.50.300">
    <property type="entry name" value="P-loop containing nucleotide triphosphate hydrolases"/>
    <property type="match status" value="1"/>
</dbReference>
<dbReference type="AlphaFoldDB" id="A0A3D1JGJ8"/>
<dbReference type="PROSITE" id="PS50929">
    <property type="entry name" value="ABC_TM1F"/>
    <property type="match status" value="1"/>
</dbReference>
<accession>A0A3D1JGJ8</accession>
<dbReference type="GO" id="GO:0005524">
    <property type="term" value="F:ATP binding"/>
    <property type="evidence" value="ECO:0007669"/>
    <property type="project" value="UniProtKB-KW"/>
</dbReference>
<reference evidence="13 15" key="3">
    <citation type="journal article" date="2018" name="Nat. Biotechnol.">
        <title>A standardized bacterial taxonomy based on genome phylogeny substantially revises the tree of life.</title>
        <authorList>
            <person name="Parks D.H."/>
            <person name="Chuvochina M."/>
            <person name="Waite D.W."/>
            <person name="Rinke C."/>
            <person name="Skarshewski A."/>
            <person name="Chaumeil P.A."/>
            <person name="Hugenholtz P."/>
        </authorList>
    </citation>
    <scope>NUCLEOTIDE SEQUENCE [LARGE SCALE GENOMIC DNA]</scope>
    <source>
        <strain evidence="13">UBA8781</strain>
    </source>
</reference>
<dbReference type="Proteomes" id="UP000253922">
    <property type="component" value="Unassembled WGS sequence"/>
</dbReference>
<keyword evidence="8 9" id="KW-0472">Membrane</keyword>
<dbReference type="EMBL" id="DPBP01000025">
    <property type="protein sequence ID" value="HCE17367.1"/>
    <property type="molecule type" value="Genomic_DNA"/>
</dbReference>
<evidence type="ECO:0000256" key="4">
    <source>
        <dbReference type="ARBA" id="ARBA00022692"/>
    </source>
</evidence>
<feature type="domain" description="ABC transmembrane type-1" evidence="11">
    <location>
        <begin position="226"/>
        <end position="468"/>
    </location>
</feature>
<dbReference type="PROSITE" id="PS00211">
    <property type="entry name" value="ABC_TRANSPORTER_1"/>
    <property type="match status" value="1"/>
</dbReference>
<keyword evidence="3" id="KW-1003">Cell membrane</keyword>
<evidence type="ECO:0000313" key="13">
    <source>
        <dbReference type="EMBL" id="HCE17367.1"/>
    </source>
</evidence>
<dbReference type="InterPro" id="IPR039421">
    <property type="entry name" value="Type_1_exporter"/>
</dbReference>
<evidence type="ECO:0000256" key="8">
    <source>
        <dbReference type="ARBA" id="ARBA00023136"/>
    </source>
</evidence>
<feature type="transmembrane region" description="Helical" evidence="9">
    <location>
        <begin position="405"/>
        <end position="428"/>
    </location>
</feature>
<keyword evidence="7 9" id="KW-1133">Transmembrane helix</keyword>
<dbReference type="PANTHER" id="PTHR24221:SF276">
    <property type="entry name" value="ABC TRANSPORTER, ATP-BINDING_PERMEASE PROTEIN"/>
    <property type="match status" value="1"/>
</dbReference>
<dbReference type="InterPro" id="IPR036640">
    <property type="entry name" value="ABC1_TM_sf"/>
</dbReference>